<organism evidence="10 11">
    <name type="scientific">Neomesorhizobium albiziae</name>
    <dbReference type="NCBI Taxonomy" id="335020"/>
    <lineage>
        <taxon>Bacteria</taxon>
        <taxon>Pseudomonadati</taxon>
        <taxon>Pseudomonadota</taxon>
        <taxon>Alphaproteobacteria</taxon>
        <taxon>Hyphomicrobiales</taxon>
        <taxon>Phyllobacteriaceae</taxon>
        <taxon>Neomesorhizobium</taxon>
    </lineage>
</organism>
<dbReference type="GO" id="GO:0006094">
    <property type="term" value="P:gluconeogenesis"/>
    <property type="evidence" value="ECO:0007669"/>
    <property type="project" value="InterPro"/>
</dbReference>
<dbReference type="AlphaFoldDB" id="A0A1I4E897"/>
<evidence type="ECO:0000256" key="7">
    <source>
        <dbReference type="PIRNR" id="PIRNR004532"/>
    </source>
</evidence>
<reference evidence="10 11" key="1">
    <citation type="submission" date="2016-10" db="EMBL/GenBank/DDBJ databases">
        <authorList>
            <person name="Varghese N."/>
            <person name="Submissions S."/>
        </authorList>
    </citation>
    <scope>NUCLEOTIDE SEQUENCE [LARGE SCALE GENOMIC DNA]</scope>
    <source>
        <strain evidence="10 11">DSM 21822</strain>
    </source>
</reference>
<keyword evidence="6 7" id="KW-0119">Carbohydrate metabolism</keyword>
<dbReference type="PIRSF" id="PIRSF004532">
    <property type="entry name" value="GlpX"/>
    <property type="match status" value="1"/>
</dbReference>
<evidence type="ECO:0000256" key="1">
    <source>
        <dbReference type="ARBA" id="ARBA00001273"/>
    </source>
</evidence>
<dbReference type="SUPFAM" id="SSF56655">
    <property type="entry name" value="Carbohydrate phosphatase"/>
    <property type="match status" value="1"/>
</dbReference>
<dbReference type="GO" id="GO:0042132">
    <property type="term" value="F:fructose 1,6-bisphosphate 1-phosphatase activity"/>
    <property type="evidence" value="ECO:0007669"/>
    <property type="project" value="UniProtKB-EC"/>
</dbReference>
<feature type="binding site" evidence="9">
    <location>
        <position position="128"/>
    </location>
    <ligand>
        <name>substrate</name>
    </ligand>
</feature>
<feature type="binding site" evidence="9">
    <location>
        <begin position="174"/>
        <end position="176"/>
    </location>
    <ligand>
        <name>substrate</name>
    </ligand>
</feature>
<dbReference type="EMBL" id="FOSL01000023">
    <property type="protein sequence ID" value="SFL01389.1"/>
    <property type="molecule type" value="Genomic_DNA"/>
</dbReference>
<evidence type="ECO:0000256" key="3">
    <source>
        <dbReference type="ARBA" id="ARBA00022723"/>
    </source>
</evidence>
<evidence type="ECO:0000313" key="10">
    <source>
        <dbReference type="EMBL" id="SFL01389.1"/>
    </source>
</evidence>
<evidence type="ECO:0000256" key="9">
    <source>
        <dbReference type="PIRSR" id="PIRSR004532-2"/>
    </source>
</evidence>
<dbReference type="InterPro" id="IPR004464">
    <property type="entry name" value="FBPase_class-2/SBPase"/>
</dbReference>
<feature type="binding site" evidence="8">
    <location>
        <position position="42"/>
    </location>
    <ligand>
        <name>Mn(2+)</name>
        <dbReference type="ChEBI" id="CHEBI:29035"/>
        <label>1</label>
    </ligand>
</feature>
<dbReference type="GO" id="GO:0030145">
    <property type="term" value="F:manganese ion binding"/>
    <property type="evidence" value="ECO:0007669"/>
    <property type="project" value="UniProtKB-ARBA"/>
</dbReference>
<keyword evidence="11" id="KW-1185">Reference proteome</keyword>
<feature type="binding site" evidence="8">
    <location>
        <position position="97"/>
    </location>
    <ligand>
        <name>Mn(2+)</name>
        <dbReference type="ChEBI" id="CHEBI:29035"/>
        <label>2</label>
    </ligand>
</feature>
<dbReference type="PANTHER" id="PTHR30447">
    <property type="entry name" value="FRUCTOSE-1,6-BISPHOSPHATASE CLASS 2"/>
    <property type="match status" value="1"/>
</dbReference>
<evidence type="ECO:0000313" key="11">
    <source>
        <dbReference type="Proteomes" id="UP000323300"/>
    </source>
</evidence>
<gene>
    <name evidence="10" type="ORF">SAMN04488498_12344</name>
</gene>
<dbReference type="GO" id="GO:0030388">
    <property type="term" value="P:fructose 1,6-bisphosphate metabolic process"/>
    <property type="evidence" value="ECO:0007669"/>
    <property type="project" value="TreeGrafter"/>
</dbReference>
<dbReference type="Proteomes" id="UP000323300">
    <property type="component" value="Unassembled WGS sequence"/>
</dbReference>
<dbReference type="Gene3D" id="3.30.540.10">
    <property type="entry name" value="Fructose-1,6-Bisphosphatase, subunit A, domain 1"/>
    <property type="match status" value="1"/>
</dbReference>
<evidence type="ECO:0000256" key="6">
    <source>
        <dbReference type="ARBA" id="ARBA00023277"/>
    </source>
</evidence>
<comment type="cofactor">
    <cofactor evidence="8">
        <name>Mn(2+)</name>
        <dbReference type="ChEBI" id="CHEBI:29035"/>
    </cofactor>
</comment>
<dbReference type="PANTHER" id="PTHR30447:SF0">
    <property type="entry name" value="FRUCTOSE-1,6-BISPHOSPHATASE 1 CLASS 2-RELATED"/>
    <property type="match status" value="1"/>
</dbReference>
<keyword evidence="3 8" id="KW-0479">Metal-binding</keyword>
<dbReference type="GO" id="GO:0006071">
    <property type="term" value="P:glycerol metabolic process"/>
    <property type="evidence" value="ECO:0007669"/>
    <property type="project" value="InterPro"/>
</dbReference>
<keyword evidence="4" id="KW-0378">Hydrolase</keyword>
<protein>
    <recommendedName>
        <fullName evidence="7">Fructose-1,6-bisphosphatase</fullName>
    </recommendedName>
</protein>
<feature type="binding site" evidence="9">
    <location>
        <begin position="97"/>
        <end position="99"/>
    </location>
    <ligand>
        <name>substrate</name>
    </ligand>
</feature>
<accession>A0A1I4E897</accession>
<dbReference type="CDD" id="cd01516">
    <property type="entry name" value="FBPase_glpX"/>
    <property type="match status" value="1"/>
</dbReference>
<feature type="binding site" evidence="8">
    <location>
        <position position="94"/>
    </location>
    <ligand>
        <name>Mn(2+)</name>
        <dbReference type="ChEBI" id="CHEBI:29035"/>
        <label>2</label>
    </ligand>
</feature>
<dbReference type="NCBIfam" id="TIGR00330">
    <property type="entry name" value="glpX"/>
    <property type="match status" value="1"/>
</dbReference>
<dbReference type="GO" id="GO:0005829">
    <property type="term" value="C:cytosol"/>
    <property type="evidence" value="ECO:0007669"/>
    <property type="project" value="TreeGrafter"/>
</dbReference>
<evidence type="ECO:0000256" key="8">
    <source>
        <dbReference type="PIRSR" id="PIRSR004532-1"/>
    </source>
</evidence>
<evidence type="ECO:0000256" key="2">
    <source>
        <dbReference type="ARBA" id="ARBA00008989"/>
    </source>
</evidence>
<keyword evidence="5 8" id="KW-0464">Manganese</keyword>
<feature type="binding site" evidence="8">
    <location>
        <position position="224"/>
    </location>
    <ligand>
        <name>Mn(2+)</name>
        <dbReference type="ChEBI" id="CHEBI:29035"/>
        <label>2</label>
    </ligand>
</feature>
<feature type="binding site" evidence="9">
    <location>
        <position position="221"/>
    </location>
    <ligand>
        <name>substrate</name>
    </ligand>
</feature>
<feature type="binding site" evidence="8">
    <location>
        <position position="66"/>
    </location>
    <ligand>
        <name>Mn(2+)</name>
        <dbReference type="ChEBI" id="CHEBI:29035"/>
        <label>1</label>
    </ligand>
</feature>
<dbReference type="FunFam" id="3.40.190.90:FF:000001">
    <property type="entry name" value="Fructose-1,6-bisphosphatase"/>
    <property type="match status" value="1"/>
</dbReference>
<dbReference type="Pfam" id="PF03320">
    <property type="entry name" value="FBPase_glpX"/>
    <property type="match status" value="1"/>
</dbReference>
<comment type="similarity">
    <text evidence="2 7">Belongs to the FBPase class 2 family.</text>
</comment>
<proteinExistence type="inferred from homology"/>
<evidence type="ECO:0000256" key="4">
    <source>
        <dbReference type="ARBA" id="ARBA00022801"/>
    </source>
</evidence>
<sequence>MMAKNAMAGLDRILTLELVRVTERAAVAAARLRGRGDEMAADQVAVDAMRSELNRLPIRGTVVIGEGERDEAPMLYIGEEVGTGDGPKVDIALDPLEGTTICAKNLPNSLAVIAIAEKGSLLYAPDVYMEKIAVGPGYPAGVVDIDAPAIENIESLARAKGVPVSEVTACILDRPRHARLIEEVRGTGAAIRLIGDGDVAGVIHATNPDETGIDIYLGIGGAPEGVLAAAALRCIGGQMQGRLQLNTEEKVVRAAKMGISDPAKVYRIEEMAKGDVLFAATGVTDGNLLAGVKFGRDSIQTHTIVMRSSSKTVREIKARHQDLEKF</sequence>
<feature type="binding site" evidence="9">
    <location>
        <begin position="196"/>
        <end position="198"/>
    </location>
    <ligand>
        <name>substrate</name>
    </ligand>
</feature>
<dbReference type="Gene3D" id="3.40.190.90">
    <property type="match status" value="1"/>
</dbReference>
<evidence type="ECO:0000256" key="5">
    <source>
        <dbReference type="ARBA" id="ARBA00023211"/>
    </source>
</evidence>
<comment type="catalytic activity">
    <reaction evidence="1">
        <text>beta-D-fructose 1,6-bisphosphate + H2O = beta-D-fructose 6-phosphate + phosphate</text>
        <dbReference type="Rhea" id="RHEA:11064"/>
        <dbReference type="ChEBI" id="CHEBI:15377"/>
        <dbReference type="ChEBI" id="CHEBI:32966"/>
        <dbReference type="ChEBI" id="CHEBI:43474"/>
        <dbReference type="ChEBI" id="CHEBI:57634"/>
        <dbReference type="EC" id="3.1.3.11"/>
    </reaction>
</comment>
<name>A0A1I4E897_9HYPH</name>